<dbReference type="EMBL" id="JAJHJB010000022">
    <property type="protein sequence ID" value="MCC5466711.1"/>
    <property type="molecule type" value="Genomic_DNA"/>
</dbReference>
<evidence type="ECO:0000256" key="2">
    <source>
        <dbReference type="ARBA" id="ARBA00009263"/>
    </source>
</evidence>
<sequence>MTKALITGINGQDGSYLAELLLKKGYEVHGVIRPSSIQNQQKLSFLKNDFNQLKLHVCSLNNHLSIYKLIDAIKPDECYHLAAASFVSYSFEDEASILETNLNPTHFFLSSIKELVPQCKFYFAGSSEIFGNTDVAPQQETTRFNPRSIYGISKLASHYVVKNYREHHGLYACTGFCYNHESPRRNHAFVSRKITSGAAKIYLNREDKIQMGNIDAIRDWGYAPEYVEAMWLMLNNPYGPRDYIIATGIPHTVRDLLDLAFSLVDLDYTRYIEIDSNFFRPGEQIPLLGDASNIYKDLGWQPKTKFSTIIEEMLLNDINLLK</sequence>
<feature type="domain" description="NAD(P)-binding" evidence="5">
    <location>
        <begin position="5"/>
        <end position="313"/>
    </location>
</feature>
<comment type="caution">
    <text evidence="6">The sequence shown here is derived from an EMBL/GenBank/DDBJ whole genome shotgun (WGS) entry which is preliminary data.</text>
</comment>
<evidence type="ECO:0000256" key="1">
    <source>
        <dbReference type="ARBA" id="ARBA00001937"/>
    </source>
</evidence>
<comment type="similarity">
    <text evidence="2">Belongs to the NAD(P)-dependent epimerase/dehydratase family. GDP-mannose 4,6-dehydratase subfamily.</text>
</comment>
<reference evidence="6" key="1">
    <citation type="submission" date="2021-11" db="EMBL/GenBank/DDBJ databases">
        <title>Description of a new species Pelosinus isolated from the bottom sediments of Lake Baikal.</title>
        <authorList>
            <person name="Zakharyuk A."/>
        </authorList>
    </citation>
    <scope>NUCLEOTIDE SEQUENCE</scope>
    <source>
        <strain evidence="6">Bkl1</strain>
    </source>
</reference>
<evidence type="ECO:0000256" key="4">
    <source>
        <dbReference type="ARBA" id="ARBA00023239"/>
    </source>
</evidence>
<gene>
    <name evidence="6" type="ORF">LMF89_15295</name>
</gene>
<dbReference type="Gene3D" id="3.90.25.10">
    <property type="entry name" value="UDP-galactose 4-epimerase, domain 1"/>
    <property type="match status" value="1"/>
</dbReference>
<dbReference type="InterPro" id="IPR036291">
    <property type="entry name" value="NAD(P)-bd_dom_sf"/>
</dbReference>
<dbReference type="Gene3D" id="3.40.50.720">
    <property type="entry name" value="NAD(P)-binding Rossmann-like Domain"/>
    <property type="match status" value="1"/>
</dbReference>
<dbReference type="RefSeq" id="WP_229535831.1">
    <property type="nucleotide sequence ID" value="NZ_JAJHJB010000022.1"/>
</dbReference>
<keyword evidence="7" id="KW-1185">Reference proteome</keyword>
<evidence type="ECO:0000259" key="5">
    <source>
        <dbReference type="Pfam" id="PF16363"/>
    </source>
</evidence>
<dbReference type="EC" id="4.2.1.47" evidence="3"/>
<dbReference type="Pfam" id="PF16363">
    <property type="entry name" value="GDP_Man_Dehyd"/>
    <property type="match status" value="1"/>
</dbReference>
<dbReference type="InterPro" id="IPR006368">
    <property type="entry name" value="GDP_Man_deHydtase"/>
</dbReference>
<comment type="cofactor">
    <cofactor evidence="1">
        <name>NADP(+)</name>
        <dbReference type="ChEBI" id="CHEBI:58349"/>
    </cofactor>
</comment>
<dbReference type="PANTHER" id="PTHR43715:SF1">
    <property type="entry name" value="GDP-MANNOSE 4,6 DEHYDRATASE"/>
    <property type="match status" value="1"/>
</dbReference>
<keyword evidence="4" id="KW-0456">Lyase</keyword>
<dbReference type="CDD" id="cd05260">
    <property type="entry name" value="GDP_MD_SDR_e"/>
    <property type="match status" value="1"/>
</dbReference>
<evidence type="ECO:0000313" key="6">
    <source>
        <dbReference type="EMBL" id="MCC5466711.1"/>
    </source>
</evidence>
<protein>
    <recommendedName>
        <fullName evidence="3">GDP-mannose 4,6-dehydratase</fullName>
        <ecNumber evidence="3">4.2.1.47</ecNumber>
    </recommendedName>
</protein>
<dbReference type="Proteomes" id="UP001165492">
    <property type="component" value="Unassembled WGS sequence"/>
</dbReference>
<dbReference type="InterPro" id="IPR016040">
    <property type="entry name" value="NAD(P)-bd_dom"/>
</dbReference>
<organism evidence="6 7">
    <name type="scientific">Pelosinus baikalensis</name>
    <dbReference type="NCBI Taxonomy" id="2892015"/>
    <lineage>
        <taxon>Bacteria</taxon>
        <taxon>Bacillati</taxon>
        <taxon>Bacillota</taxon>
        <taxon>Negativicutes</taxon>
        <taxon>Selenomonadales</taxon>
        <taxon>Sporomusaceae</taxon>
        <taxon>Pelosinus</taxon>
    </lineage>
</organism>
<accession>A0ABS8HU50</accession>
<proteinExistence type="inferred from homology"/>
<dbReference type="PANTHER" id="PTHR43715">
    <property type="entry name" value="GDP-MANNOSE 4,6-DEHYDRATASE"/>
    <property type="match status" value="1"/>
</dbReference>
<evidence type="ECO:0000313" key="7">
    <source>
        <dbReference type="Proteomes" id="UP001165492"/>
    </source>
</evidence>
<name>A0ABS8HU50_9FIRM</name>
<evidence type="ECO:0000256" key="3">
    <source>
        <dbReference type="ARBA" id="ARBA00011989"/>
    </source>
</evidence>
<dbReference type="SUPFAM" id="SSF51735">
    <property type="entry name" value="NAD(P)-binding Rossmann-fold domains"/>
    <property type="match status" value="1"/>
</dbReference>